<dbReference type="SUPFAM" id="SSF55781">
    <property type="entry name" value="GAF domain-like"/>
    <property type="match status" value="1"/>
</dbReference>
<evidence type="ECO:0000259" key="7">
    <source>
        <dbReference type="PROSITE" id="PS50109"/>
    </source>
</evidence>
<keyword evidence="9" id="KW-0067">ATP-binding</keyword>
<dbReference type="SUPFAM" id="SSF55785">
    <property type="entry name" value="PYP-like sensor domain (PAS domain)"/>
    <property type="match status" value="1"/>
</dbReference>
<dbReference type="PROSITE" id="PS50112">
    <property type="entry name" value="PAS"/>
    <property type="match status" value="1"/>
</dbReference>
<name>A0ABU5GYN6_9BACT</name>
<dbReference type="EC" id="2.7.13.3" evidence="2"/>
<keyword evidence="4" id="KW-0808">Transferase</keyword>
<dbReference type="SUPFAM" id="SSF55874">
    <property type="entry name" value="ATPase domain of HSP90 chaperone/DNA topoisomerase II/histidine kinase"/>
    <property type="match status" value="1"/>
</dbReference>
<keyword evidence="3" id="KW-0597">Phosphoprotein</keyword>
<dbReference type="SMART" id="SM00091">
    <property type="entry name" value="PAS"/>
    <property type="match status" value="1"/>
</dbReference>
<dbReference type="PRINTS" id="PR00344">
    <property type="entry name" value="BCTRLSENSOR"/>
</dbReference>
<proteinExistence type="predicted"/>
<dbReference type="InterPro" id="IPR035965">
    <property type="entry name" value="PAS-like_dom_sf"/>
</dbReference>
<dbReference type="Pfam" id="PF01590">
    <property type="entry name" value="GAF"/>
    <property type="match status" value="1"/>
</dbReference>
<dbReference type="InterPro" id="IPR036890">
    <property type="entry name" value="HATPase_C_sf"/>
</dbReference>
<dbReference type="InterPro" id="IPR003594">
    <property type="entry name" value="HATPase_dom"/>
</dbReference>
<evidence type="ECO:0000256" key="2">
    <source>
        <dbReference type="ARBA" id="ARBA00012438"/>
    </source>
</evidence>
<evidence type="ECO:0000313" key="10">
    <source>
        <dbReference type="Proteomes" id="UP001291309"/>
    </source>
</evidence>
<dbReference type="SUPFAM" id="SSF47384">
    <property type="entry name" value="Homodimeric domain of signal transducing histidine kinase"/>
    <property type="match status" value="1"/>
</dbReference>
<protein>
    <recommendedName>
        <fullName evidence="2">histidine kinase</fullName>
        <ecNumber evidence="2">2.7.13.3</ecNumber>
    </recommendedName>
</protein>
<dbReference type="PROSITE" id="PS50109">
    <property type="entry name" value="HIS_KIN"/>
    <property type="match status" value="1"/>
</dbReference>
<dbReference type="SMART" id="SM00387">
    <property type="entry name" value="HATPase_c"/>
    <property type="match status" value="1"/>
</dbReference>
<dbReference type="CDD" id="cd00130">
    <property type="entry name" value="PAS"/>
    <property type="match status" value="1"/>
</dbReference>
<feature type="compositionally biased region" description="Polar residues" evidence="6">
    <location>
        <begin position="1"/>
        <end position="22"/>
    </location>
</feature>
<evidence type="ECO:0000256" key="5">
    <source>
        <dbReference type="ARBA" id="ARBA00022777"/>
    </source>
</evidence>
<gene>
    <name evidence="9" type="ORF">SYV04_05425</name>
</gene>
<evidence type="ECO:0000256" key="1">
    <source>
        <dbReference type="ARBA" id="ARBA00000085"/>
    </source>
</evidence>
<evidence type="ECO:0000256" key="4">
    <source>
        <dbReference type="ARBA" id="ARBA00022679"/>
    </source>
</evidence>
<dbReference type="InterPro" id="IPR003661">
    <property type="entry name" value="HisK_dim/P_dom"/>
</dbReference>
<dbReference type="Proteomes" id="UP001291309">
    <property type="component" value="Unassembled WGS sequence"/>
</dbReference>
<dbReference type="InterPro" id="IPR029016">
    <property type="entry name" value="GAF-like_dom_sf"/>
</dbReference>
<feature type="domain" description="Histidine kinase" evidence="7">
    <location>
        <begin position="349"/>
        <end position="569"/>
    </location>
</feature>
<keyword evidence="5" id="KW-0418">Kinase</keyword>
<accession>A0ABU5GYN6</accession>
<reference evidence="9 10" key="1">
    <citation type="submission" date="2023-12" db="EMBL/GenBank/DDBJ databases">
        <title>the genome sequence of Hyalangium sp. s54d21.</title>
        <authorList>
            <person name="Zhang X."/>
        </authorList>
    </citation>
    <scope>NUCLEOTIDE SEQUENCE [LARGE SCALE GENOMIC DNA]</scope>
    <source>
        <strain evidence="10">s54d21</strain>
    </source>
</reference>
<dbReference type="CDD" id="cd00082">
    <property type="entry name" value="HisKA"/>
    <property type="match status" value="1"/>
</dbReference>
<dbReference type="Gene3D" id="3.30.450.40">
    <property type="match status" value="1"/>
</dbReference>
<dbReference type="SMART" id="SM00388">
    <property type="entry name" value="HisKA"/>
    <property type="match status" value="1"/>
</dbReference>
<dbReference type="NCBIfam" id="TIGR00229">
    <property type="entry name" value="sensory_box"/>
    <property type="match status" value="1"/>
</dbReference>
<dbReference type="InterPro" id="IPR013656">
    <property type="entry name" value="PAS_4"/>
</dbReference>
<dbReference type="GO" id="GO:0005524">
    <property type="term" value="F:ATP binding"/>
    <property type="evidence" value="ECO:0007669"/>
    <property type="project" value="UniProtKB-KW"/>
</dbReference>
<dbReference type="InterPro" id="IPR004358">
    <property type="entry name" value="Sig_transdc_His_kin-like_C"/>
</dbReference>
<dbReference type="RefSeq" id="WP_321544538.1">
    <property type="nucleotide sequence ID" value="NZ_JAXIVS010000002.1"/>
</dbReference>
<evidence type="ECO:0000256" key="3">
    <source>
        <dbReference type="ARBA" id="ARBA00022553"/>
    </source>
</evidence>
<dbReference type="PANTHER" id="PTHR43047">
    <property type="entry name" value="TWO-COMPONENT HISTIDINE PROTEIN KINASE"/>
    <property type="match status" value="1"/>
</dbReference>
<comment type="catalytic activity">
    <reaction evidence="1">
        <text>ATP + protein L-histidine = ADP + protein N-phospho-L-histidine.</text>
        <dbReference type="EC" id="2.7.13.3"/>
    </reaction>
</comment>
<dbReference type="Gene3D" id="3.30.565.10">
    <property type="entry name" value="Histidine kinase-like ATPase, C-terminal domain"/>
    <property type="match status" value="1"/>
</dbReference>
<dbReference type="EMBL" id="JAXIVS010000002">
    <property type="protein sequence ID" value="MDY7225809.1"/>
    <property type="molecule type" value="Genomic_DNA"/>
</dbReference>
<evidence type="ECO:0000313" key="9">
    <source>
        <dbReference type="EMBL" id="MDY7225809.1"/>
    </source>
</evidence>
<dbReference type="Gene3D" id="3.30.450.20">
    <property type="entry name" value="PAS domain"/>
    <property type="match status" value="1"/>
</dbReference>
<dbReference type="Pfam" id="PF02518">
    <property type="entry name" value="HATPase_c"/>
    <property type="match status" value="1"/>
</dbReference>
<comment type="caution">
    <text evidence="9">The sequence shown here is derived from an EMBL/GenBank/DDBJ whole genome shotgun (WGS) entry which is preliminary data.</text>
</comment>
<sequence>MSLSSTPRVNELPTLSSLTEGTPSGGGLSGIDVALYDQMEESVAVFLRDGTYLYLNAATERLFGKGRQEMLGRVLWDVFPEARQGPFEQAFLRLVQTGRAEEFEHHVAEHNRWFANRLFLSGDRIHVFCRDITAQKWIEIERSEYSAHTERLFEETRRAEQRAAFLARASELLASSLDHDEILQSLTRLSIPTLGDWCAVDVLTPEGRVRRVALDHIQPERIAQATAFHEKYPVSLDEPGGIGKVLRTGLPEFIPELTDAMIESIPDPVQRRDTRELGLRSCLIVPLNNRGRTLGALTLVYGDTLRRYTSEDLRLAQDLARRAATSLDNGLLYKQAQEAIRARDSFLSVASHELNTPLTSLNLNVQALQRALKRAAQGPLPLDTVDAKLQSVQRQVVRLSRLVRELLDVSRISEGKLHLECEDVDLVLLARELAPRFSDDLARAGCELRLEMPETVMGYWDRLRMEQVLQNLVSNAIKYGRGRPIEVRVEADARMARMAVRDEGIGIAPESQARLFQRFERLASERHYGGFGLGLWIVKQIVDAMGGHIHVESEPGRGSLFTVELPLRLQEGPAPSGA</sequence>
<feature type="domain" description="PAS" evidence="8">
    <location>
        <begin position="35"/>
        <end position="98"/>
    </location>
</feature>
<dbReference type="InterPro" id="IPR005467">
    <property type="entry name" value="His_kinase_dom"/>
</dbReference>
<organism evidence="9 10">
    <name type="scientific">Hyalangium rubrum</name>
    <dbReference type="NCBI Taxonomy" id="3103134"/>
    <lineage>
        <taxon>Bacteria</taxon>
        <taxon>Pseudomonadati</taxon>
        <taxon>Myxococcota</taxon>
        <taxon>Myxococcia</taxon>
        <taxon>Myxococcales</taxon>
        <taxon>Cystobacterineae</taxon>
        <taxon>Archangiaceae</taxon>
        <taxon>Hyalangium</taxon>
    </lineage>
</organism>
<dbReference type="InterPro" id="IPR000014">
    <property type="entry name" value="PAS"/>
</dbReference>
<evidence type="ECO:0000256" key="6">
    <source>
        <dbReference type="SAM" id="MobiDB-lite"/>
    </source>
</evidence>
<keyword evidence="9" id="KW-0547">Nucleotide-binding</keyword>
<evidence type="ECO:0000259" key="8">
    <source>
        <dbReference type="PROSITE" id="PS50112"/>
    </source>
</evidence>
<dbReference type="Pfam" id="PF00512">
    <property type="entry name" value="HisKA"/>
    <property type="match status" value="1"/>
</dbReference>
<dbReference type="Gene3D" id="1.10.287.130">
    <property type="match status" value="1"/>
</dbReference>
<dbReference type="InterPro" id="IPR036097">
    <property type="entry name" value="HisK_dim/P_sf"/>
</dbReference>
<dbReference type="Pfam" id="PF08448">
    <property type="entry name" value="PAS_4"/>
    <property type="match status" value="1"/>
</dbReference>
<dbReference type="InterPro" id="IPR003018">
    <property type="entry name" value="GAF"/>
</dbReference>
<keyword evidence="10" id="KW-1185">Reference proteome</keyword>
<feature type="region of interest" description="Disordered" evidence="6">
    <location>
        <begin position="1"/>
        <end position="23"/>
    </location>
</feature>
<dbReference type="SMART" id="SM00065">
    <property type="entry name" value="GAF"/>
    <property type="match status" value="1"/>
</dbReference>